<sequence length="162" mass="18086">MKQWYFALAVLCVGLAGEVWMQWPARAGDEVSAYRKLPVVEYGLLRGEAMGYASSQALQGLSFHARPDGAGSFEIRCKGVPVMEVENAPARVLLRMPSDALTRAPEVARLLQSFQQWLVEEPGHARSVGERGEPSWLEARLRRAVEGVPQRERCEFGGDRWS</sequence>
<organism evidence="1 2">
    <name type="scientific">Stenotrophomonas cyclobalanopsidis</name>
    <dbReference type="NCBI Taxonomy" id="2771362"/>
    <lineage>
        <taxon>Bacteria</taxon>
        <taxon>Pseudomonadati</taxon>
        <taxon>Pseudomonadota</taxon>
        <taxon>Gammaproteobacteria</taxon>
        <taxon>Lysobacterales</taxon>
        <taxon>Lysobacteraceae</taxon>
        <taxon>Stenotrophomonas</taxon>
    </lineage>
</organism>
<protein>
    <submittedName>
        <fullName evidence="1">Cold-shock protein</fullName>
    </submittedName>
</protein>
<comment type="caution">
    <text evidence="1">The sequence shown here is derived from an EMBL/GenBank/DDBJ whole genome shotgun (WGS) entry which is preliminary data.</text>
</comment>
<dbReference type="RefSeq" id="WP_150455695.1">
    <property type="nucleotide sequence ID" value="NZ_VYKI01000028.1"/>
</dbReference>
<proteinExistence type="predicted"/>
<evidence type="ECO:0000313" key="2">
    <source>
        <dbReference type="Proteomes" id="UP000326367"/>
    </source>
</evidence>
<name>A0ABQ6SXD8_9GAMM</name>
<gene>
    <name evidence="1" type="ORF">FJU31_16485</name>
</gene>
<dbReference type="Proteomes" id="UP000326367">
    <property type="component" value="Unassembled WGS sequence"/>
</dbReference>
<dbReference type="EMBL" id="VYKI01000028">
    <property type="protein sequence ID" value="KAA8994911.1"/>
    <property type="molecule type" value="Genomic_DNA"/>
</dbReference>
<accession>A0ABQ6SXD8</accession>
<keyword evidence="2" id="KW-1185">Reference proteome</keyword>
<reference evidence="1 2" key="1">
    <citation type="journal article" date="2020" name="Antonie Van Leeuwenhoek">
        <title>Stenotrophomonas cyclobalanopsidis sp. nov., isolated from the leaf spot disease of Cyclobalanopsis patelliformis.</title>
        <authorList>
            <person name="Bian D.R."/>
            <person name="Xue H."/>
            <person name="Piao C.G."/>
            <person name="Li Y."/>
        </authorList>
    </citation>
    <scope>NUCLEOTIDE SEQUENCE [LARGE SCALE GENOMIC DNA]</scope>
    <source>
        <strain evidence="1 2">TPQG1-4</strain>
    </source>
</reference>
<evidence type="ECO:0000313" key="1">
    <source>
        <dbReference type="EMBL" id="KAA8994911.1"/>
    </source>
</evidence>